<sequence>MIKENLQKSKHINYSSNLQTRFYINVSKLTTFFMKNSTICERKGKFVKNFHEGSGKYCVNWHDLLGKIIFWKIELFHDFMQIKIPMIRLELKYGILAKINSLAFDHKSDRFLNKFVKQINQQKESVKLTSVL</sequence>
<keyword evidence="2" id="KW-1185">Reference proteome</keyword>
<name>A0A3M7SXL0_BRAPC</name>
<evidence type="ECO:0000313" key="2">
    <source>
        <dbReference type="Proteomes" id="UP000276133"/>
    </source>
</evidence>
<protein>
    <submittedName>
        <fullName evidence="1">Uncharacterized protein</fullName>
    </submittedName>
</protein>
<proteinExistence type="predicted"/>
<accession>A0A3M7SXL0</accession>
<dbReference type="AlphaFoldDB" id="A0A3M7SXL0"/>
<dbReference type="EMBL" id="REGN01000635">
    <property type="protein sequence ID" value="RNA40544.1"/>
    <property type="molecule type" value="Genomic_DNA"/>
</dbReference>
<gene>
    <name evidence="1" type="ORF">BpHYR1_036021</name>
</gene>
<comment type="caution">
    <text evidence="1">The sequence shown here is derived from an EMBL/GenBank/DDBJ whole genome shotgun (WGS) entry which is preliminary data.</text>
</comment>
<reference evidence="1 2" key="1">
    <citation type="journal article" date="2018" name="Sci. Rep.">
        <title>Genomic signatures of local adaptation to the degree of environmental predictability in rotifers.</title>
        <authorList>
            <person name="Franch-Gras L."/>
            <person name="Hahn C."/>
            <person name="Garcia-Roger E.M."/>
            <person name="Carmona M.J."/>
            <person name="Serra M."/>
            <person name="Gomez A."/>
        </authorList>
    </citation>
    <scope>NUCLEOTIDE SEQUENCE [LARGE SCALE GENOMIC DNA]</scope>
    <source>
        <strain evidence="1">HYR1</strain>
    </source>
</reference>
<dbReference type="Proteomes" id="UP000276133">
    <property type="component" value="Unassembled WGS sequence"/>
</dbReference>
<organism evidence="1 2">
    <name type="scientific">Brachionus plicatilis</name>
    <name type="common">Marine rotifer</name>
    <name type="synonym">Brachionus muelleri</name>
    <dbReference type="NCBI Taxonomy" id="10195"/>
    <lineage>
        <taxon>Eukaryota</taxon>
        <taxon>Metazoa</taxon>
        <taxon>Spiralia</taxon>
        <taxon>Gnathifera</taxon>
        <taxon>Rotifera</taxon>
        <taxon>Eurotatoria</taxon>
        <taxon>Monogononta</taxon>
        <taxon>Pseudotrocha</taxon>
        <taxon>Ploima</taxon>
        <taxon>Brachionidae</taxon>
        <taxon>Brachionus</taxon>
    </lineage>
</organism>
<evidence type="ECO:0000313" key="1">
    <source>
        <dbReference type="EMBL" id="RNA40544.1"/>
    </source>
</evidence>